<gene>
    <name evidence="2" type="ORF">POPTR_005G142666</name>
</gene>
<reference evidence="2 3" key="1">
    <citation type="journal article" date="2006" name="Science">
        <title>The genome of black cottonwood, Populus trichocarpa (Torr. &amp; Gray).</title>
        <authorList>
            <person name="Tuskan G.A."/>
            <person name="Difazio S."/>
            <person name="Jansson S."/>
            <person name="Bohlmann J."/>
            <person name="Grigoriev I."/>
            <person name="Hellsten U."/>
            <person name="Putnam N."/>
            <person name="Ralph S."/>
            <person name="Rombauts S."/>
            <person name="Salamov A."/>
            <person name="Schein J."/>
            <person name="Sterck L."/>
            <person name="Aerts A."/>
            <person name="Bhalerao R.R."/>
            <person name="Bhalerao R.P."/>
            <person name="Blaudez D."/>
            <person name="Boerjan W."/>
            <person name="Brun A."/>
            <person name="Brunner A."/>
            <person name="Busov V."/>
            <person name="Campbell M."/>
            <person name="Carlson J."/>
            <person name="Chalot M."/>
            <person name="Chapman J."/>
            <person name="Chen G.L."/>
            <person name="Cooper D."/>
            <person name="Coutinho P.M."/>
            <person name="Couturier J."/>
            <person name="Covert S."/>
            <person name="Cronk Q."/>
            <person name="Cunningham R."/>
            <person name="Davis J."/>
            <person name="Degroeve S."/>
            <person name="Dejardin A."/>
            <person name="Depamphilis C."/>
            <person name="Detter J."/>
            <person name="Dirks B."/>
            <person name="Dubchak I."/>
            <person name="Duplessis S."/>
            <person name="Ehlting J."/>
            <person name="Ellis B."/>
            <person name="Gendler K."/>
            <person name="Goodstein D."/>
            <person name="Gribskov M."/>
            <person name="Grimwood J."/>
            <person name="Groover A."/>
            <person name="Gunter L."/>
            <person name="Hamberger B."/>
            <person name="Heinze B."/>
            <person name="Helariutta Y."/>
            <person name="Henrissat B."/>
            <person name="Holligan D."/>
            <person name="Holt R."/>
            <person name="Huang W."/>
            <person name="Islam-Faridi N."/>
            <person name="Jones S."/>
            <person name="Jones-Rhoades M."/>
            <person name="Jorgensen R."/>
            <person name="Joshi C."/>
            <person name="Kangasjarvi J."/>
            <person name="Karlsson J."/>
            <person name="Kelleher C."/>
            <person name="Kirkpatrick R."/>
            <person name="Kirst M."/>
            <person name="Kohler A."/>
            <person name="Kalluri U."/>
            <person name="Larimer F."/>
            <person name="Leebens-Mack J."/>
            <person name="Leple J.C."/>
            <person name="Locascio P."/>
            <person name="Lou Y."/>
            <person name="Lucas S."/>
            <person name="Martin F."/>
            <person name="Montanini B."/>
            <person name="Napoli C."/>
            <person name="Nelson D.R."/>
            <person name="Nelson C."/>
            <person name="Nieminen K."/>
            <person name="Nilsson O."/>
            <person name="Pereda V."/>
            <person name="Peter G."/>
            <person name="Philippe R."/>
            <person name="Pilate G."/>
            <person name="Poliakov A."/>
            <person name="Razumovskaya J."/>
            <person name="Richardson P."/>
            <person name="Rinaldi C."/>
            <person name="Ritland K."/>
            <person name="Rouze P."/>
            <person name="Ryaboy D."/>
            <person name="Schmutz J."/>
            <person name="Schrader J."/>
            <person name="Segerman B."/>
            <person name="Shin H."/>
            <person name="Siddiqui A."/>
            <person name="Sterky F."/>
            <person name="Terry A."/>
            <person name="Tsai C.J."/>
            <person name="Uberbacher E."/>
            <person name="Unneberg P."/>
            <person name="Vahala J."/>
            <person name="Wall K."/>
            <person name="Wessler S."/>
            <person name="Yang G."/>
            <person name="Yin T."/>
            <person name="Douglas C."/>
            <person name="Marra M."/>
            <person name="Sandberg G."/>
            <person name="Van de Peer Y."/>
            <person name="Rokhsar D."/>
        </authorList>
    </citation>
    <scope>NUCLEOTIDE SEQUENCE [LARGE SCALE GENOMIC DNA]</scope>
    <source>
        <strain evidence="3">cv. Nisqually</strain>
    </source>
</reference>
<accession>A0A3N7EY79</accession>
<evidence type="ECO:0000313" key="2">
    <source>
        <dbReference type="EMBL" id="RQO90533.1"/>
    </source>
</evidence>
<protein>
    <submittedName>
        <fullName evidence="2">Uncharacterized protein</fullName>
    </submittedName>
</protein>
<keyword evidence="3" id="KW-1185">Reference proteome</keyword>
<sequence length="95" mass="11164">MTFFLVFLLQVFQFPHQNNNPVLHKCLNFYHFFSLSLNSQGILSTSFFTFYPYLSLSHAHSVQSQNYSLTKRERTKAQFSLSPYTLLCPHSSPFF</sequence>
<organism evidence="2 3">
    <name type="scientific">Populus trichocarpa</name>
    <name type="common">Western balsam poplar</name>
    <name type="synonym">Populus balsamifera subsp. trichocarpa</name>
    <dbReference type="NCBI Taxonomy" id="3694"/>
    <lineage>
        <taxon>Eukaryota</taxon>
        <taxon>Viridiplantae</taxon>
        <taxon>Streptophyta</taxon>
        <taxon>Embryophyta</taxon>
        <taxon>Tracheophyta</taxon>
        <taxon>Spermatophyta</taxon>
        <taxon>Magnoliopsida</taxon>
        <taxon>eudicotyledons</taxon>
        <taxon>Gunneridae</taxon>
        <taxon>Pentapetalae</taxon>
        <taxon>rosids</taxon>
        <taxon>fabids</taxon>
        <taxon>Malpighiales</taxon>
        <taxon>Salicaceae</taxon>
        <taxon>Saliceae</taxon>
        <taxon>Populus</taxon>
    </lineage>
</organism>
<dbReference type="Proteomes" id="UP000006729">
    <property type="component" value="Chromosome 5"/>
</dbReference>
<feature type="chain" id="PRO_5018112468" evidence="1">
    <location>
        <begin position="18"/>
        <end position="95"/>
    </location>
</feature>
<keyword evidence="1" id="KW-0732">Signal</keyword>
<evidence type="ECO:0000313" key="3">
    <source>
        <dbReference type="Proteomes" id="UP000006729"/>
    </source>
</evidence>
<feature type="signal peptide" evidence="1">
    <location>
        <begin position="1"/>
        <end position="17"/>
    </location>
</feature>
<name>A0A3N7EY79_POPTR</name>
<dbReference type="EMBL" id="CM009294">
    <property type="protein sequence ID" value="RQO90533.1"/>
    <property type="molecule type" value="Genomic_DNA"/>
</dbReference>
<proteinExistence type="predicted"/>
<evidence type="ECO:0000256" key="1">
    <source>
        <dbReference type="SAM" id="SignalP"/>
    </source>
</evidence>
<dbReference type="InParanoid" id="A0A3N7EY79"/>
<dbReference type="AlphaFoldDB" id="A0A3N7EY79"/>